<dbReference type="AlphaFoldDB" id="A0A1Y3BIY7"/>
<dbReference type="GO" id="GO:0004161">
    <property type="term" value="F:dimethylallyltranstransferase activity"/>
    <property type="evidence" value="ECO:0007669"/>
    <property type="project" value="TreeGrafter"/>
</dbReference>
<keyword evidence="3" id="KW-0479">Metal-binding</keyword>
<dbReference type="PANTHER" id="PTHR11525:SF0">
    <property type="entry name" value="FARNESYL PYROPHOSPHATE SYNTHASE"/>
    <property type="match status" value="1"/>
</dbReference>
<evidence type="ECO:0000256" key="6">
    <source>
        <dbReference type="ARBA" id="ARBA00034546"/>
    </source>
</evidence>
<evidence type="ECO:0000313" key="8">
    <source>
        <dbReference type="Proteomes" id="UP000194236"/>
    </source>
</evidence>
<dbReference type="GO" id="GO:0045337">
    <property type="term" value="P:farnesyl diphosphate biosynthetic process"/>
    <property type="evidence" value="ECO:0007669"/>
    <property type="project" value="TreeGrafter"/>
</dbReference>
<dbReference type="GO" id="GO:0004337">
    <property type="term" value="F:(2E,6E)-farnesyl diphosphate synthase activity"/>
    <property type="evidence" value="ECO:0007669"/>
    <property type="project" value="TreeGrafter"/>
</dbReference>
<dbReference type="InterPro" id="IPR039702">
    <property type="entry name" value="FPS1-like"/>
</dbReference>
<name>A0A1Y3BIY7_EURMA</name>
<gene>
    <name evidence="7" type="ORF">BLA29_009862</name>
</gene>
<dbReference type="Proteomes" id="UP000194236">
    <property type="component" value="Unassembled WGS sequence"/>
</dbReference>
<accession>A0A1Y3BIY7</accession>
<dbReference type="OrthoDB" id="6501715at2759"/>
<organism evidence="7 8">
    <name type="scientific">Euroglyphus maynei</name>
    <name type="common">Mayne's house dust mite</name>
    <dbReference type="NCBI Taxonomy" id="6958"/>
    <lineage>
        <taxon>Eukaryota</taxon>
        <taxon>Metazoa</taxon>
        <taxon>Ecdysozoa</taxon>
        <taxon>Arthropoda</taxon>
        <taxon>Chelicerata</taxon>
        <taxon>Arachnida</taxon>
        <taxon>Acari</taxon>
        <taxon>Acariformes</taxon>
        <taxon>Sarcoptiformes</taxon>
        <taxon>Astigmata</taxon>
        <taxon>Psoroptidia</taxon>
        <taxon>Analgoidea</taxon>
        <taxon>Pyroglyphidae</taxon>
        <taxon>Pyroglyphinae</taxon>
        <taxon>Euroglyphus</taxon>
    </lineage>
</organism>
<comment type="cofactor">
    <cofactor evidence="1">
        <name>Mg(2+)</name>
        <dbReference type="ChEBI" id="CHEBI:18420"/>
    </cofactor>
</comment>
<protein>
    <recommendedName>
        <fullName evidence="6">Farnesyl pyrophosphate synthase</fullName>
    </recommendedName>
</protein>
<sequence length="133" mass="15733">MDIGELFQIQDDFLDCFGNPEQMGKIGTDIKDGKCSWLIVRALQLANEQQRNLLIKHYGNENDEKIIKDLYRFDLNLIQEYQHYHCQTLMKIIERIELFQQQQQQSSSENNNKPISIKLFNEPLTHVFIGRDC</sequence>
<evidence type="ECO:0000256" key="2">
    <source>
        <dbReference type="ARBA" id="ARBA00022679"/>
    </source>
</evidence>
<evidence type="ECO:0000313" key="7">
    <source>
        <dbReference type="EMBL" id="OTF79974.1"/>
    </source>
</evidence>
<evidence type="ECO:0000256" key="3">
    <source>
        <dbReference type="ARBA" id="ARBA00022723"/>
    </source>
</evidence>
<dbReference type="Pfam" id="PF00348">
    <property type="entry name" value="polyprenyl_synt"/>
    <property type="match status" value="1"/>
</dbReference>
<dbReference type="GO" id="GO:0005737">
    <property type="term" value="C:cytoplasm"/>
    <property type="evidence" value="ECO:0007669"/>
    <property type="project" value="TreeGrafter"/>
</dbReference>
<dbReference type="PANTHER" id="PTHR11525">
    <property type="entry name" value="FARNESYL-PYROPHOSPHATE SYNTHETASE"/>
    <property type="match status" value="1"/>
</dbReference>
<dbReference type="InterPro" id="IPR033749">
    <property type="entry name" value="Polyprenyl_synt_CS"/>
</dbReference>
<evidence type="ECO:0000256" key="1">
    <source>
        <dbReference type="ARBA" id="ARBA00001946"/>
    </source>
</evidence>
<keyword evidence="4" id="KW-0460">Magnesium</keyword>
<evidence type="ECO:0000256" key="5">
    <source>
        <dbReference type="ARBA" id="ARBA00033740"/>
    </source>
</evidence>
<dbReference type="EMBL" id="MUJZ01020514">
    <property type="protein sequence ID" value="OTF79974.1"/>
    <property type="molecule type" value="Genomic_DNA"/>
</dbReference>
<dbReference type="SUPFAM" id="SSF48576">
    <property type="entry name" value="Terpenoid synthases"/>
    <property type="match status" value="1"/>
</dbReference>
<evidence type="ECO:0000256" key="4">
    <source>
        <dbReference type="ARBA" id="ARBA00022842"/>
    </source>
</evidence>
<dbReference type="InterPro" id="IPR000092">
    <property type="entry name" value="Polyprenyl_synt"/>
</dbReference>
<comment type="caution">
    <text evidence="7">The sequence shown here is derived from an EMBL/GenBank/DDBJ whole genome shotgun (WGS) entry which is preliminary data.</text>
</comment>
<keyword evidence="8" id="KW-1185">Reference proteome</keyword>
<dbReference type="GO" id="GO:0042811">
    <property type="term" value="P:pheromone biosynthetic process"/>
    <property type="evidence" value="ECO:0007669"/>
    <property type="project" value="UniProtKB-ARBA"/>
</dbReference>
<dbReference type="GO" id="GO:0046872">
    <property type="term" value="F:metal ion binding"/>
    <property type="evidence" value="ECO:0007669"/>
    <property type="project" value="UniProtKB-KW"/>
</dbReference>
<dbReference type="InterPro" id="IPR008949">
    <property type="entry name" value="Isoprenoid_synthase_dom_sf"/>
</dbReference>
<reference evidence="7 8" key="1">
    <citation type="submission" date="2017-03" db="EMBL/GenBank/DDBJ databases">
        <title>Genome Survey of Euroglyphus maynei.</title>
        <authorList>
            <person name="Arlian L.G."/>
            <person name="Morgan M.S."/>
            <person name="Rider S.D."/>
        </authorList>
    </citation>
    <scope>NUCLEOTIDE SEQUENCE [LARGE SCALE GENOMIC DNA]</scope>
    <source>
        <strain evidence="7">Arlian Lab</strain>
        <tissue evidence="7">Whole body</tissue>
    </source>
</reference>
<keyword evidence="2" id="KW-0808">Transferase</keyword>
<proteinExistence type="predicted"/>
<comment type="pathway">
    <text evidence="5">Pheromone biosynthesis.</text>
</comment>
<dbReference type="PROSITE" id="PS00444">
    <property type="entry name" value="POLYPRENYL_SYNTHASE_2"/>
    <property type="match status" value="1"/>
</dbReference>
<dbReference type="Gene3D" id="1.10.600.10">
    <property type="entry name" value="Farnesyl Diphosphate Synthase"/>
    <property type="match status" value="1"/>
</dbReference>